<protein>
    <submittedName>
        <fullName evidence="2">YdcF family protein</fullName>
    </submittedName>
</protein>
<sequence>MLGGASAERLPVARDLVEAGVAPVLAISHTHSAGNVQADGVCEYPGVIPFTLVCFQPASLDTRGEAAAIGKLVSEKGWHSIIVVTSRYHASRAKALITQCTTADVQMVVSEPDLSPFGWLRRFVVESGGLIDANLRPECAAAD</sequence>
<reference evidence="2 3" key="1">
    <citation type="submission" date="2020-11" db="EMBL/GenBank/DDBJ databases">
        <title>Arthrobacter antarcticus sp. nov., isolated from Antarctic Soil.</title>
        <authorList>
            <person name="Li J."/>
        </authorList>
    </citation>
    <scope>NUCLEOTIDE SEQUENCE [LARGE SCALE GENOMIC DNA]</scope>
    <source>
        <strain evidence="2 3">Z1-20</strain>
    </source>
</reference>
<gene>
    <name evidence="2" type="ORF">IV500_07085</name>
</gene>
<feature type="domain" description="DUF218" evidence="1">
    <location>
        <begin position="2"/>
        <end position="105"/>
    </location>
</feature>
<evidence type="ECO:0000313" key="2">
    <source>
        <dbReference type="EMBL" id="MBG0739158.1"/>
    </source>
</evidence>
<evidence type="ECO:0000259" key="1">
    <source>
        <dbReference type="Pfam" id="PF02698"/>
    </source>
</evidence>
<accession>A0A931CIX0</accession>
<dbReference type="Proteomes" id="UP000655366">
    <property type="component" value="Unassembled WGS sequence"/>
</dbReference>
<evidence type="ECO:0000313" key="3">
    <source>
        <dbReference type="Proteomes" id="UP000655366"/>
    </source>
</evidence>
<dbReference type="InterPro" id="IPR003848">
    <property type="entry name" value="DUF218"/>
</dbReference>
<organism evidence="2 3">
    <name type="scientific">Arthrobacter terrae</name>
    <dbReference type="NCBI Taxonomy" id="2935737"/>
    <lineage>
        <taxon>Bacteria</taxon>
        <taxon>Bacillati</taxon>
        <taxon>Actinomycetota</taxon>
        <taxon>Actinomycetes</taxon>
        <taxon>Micrococcales</taxon>
        <taxon>Micrococcaceae</taxon>
        <taxon>Arthrobacter</taxon>
    </lineage>
</organism>
<dbReference type="AlphaFoldDB" id="A0A931CIX0"/>
<proteinExistence type="predicted"/>
<dbReference type="EMBL" id="JADNYM010000007">
    <property type="protein sequence ID" value="MBG0739158.1"/>
    <property type="molecule type" value="Genomic_DNA"/>
</dbReference>
<dbReference type="CDD" id="cd06259">
    <property type="entry name" value="YdcF-like"/>
    <property type="match status" value="1"/>
</dbReference>
<name>A0A931CIX0_9MICC</name>
<comment type="caution">
    <text evidence="2">The sequence shown here is derived from an EMBL/GenBank/DDBJ whole genome shotgun (WGS) entry which is preliminary data.</text>
</comment>
<dbReference type="Pfam" id="PF02698">
    <property type="entry name" value="DUF218"/>
    <property type="match status" value="1"/>
</dbReference>
<keyword evidence="3" id="KW-1185">Reference proteome</keyword>